<evidence type="ECO:0000256" key="1">
    <source>
        <dbReference type="SAM" id="Phobius"/>
    </source>
</evidence>
<evidence type="ECO:0000313" key="2">
    <source>
        <dbReference type="EMBL" id="MDQ0158715.1"/>
    </source>
</evidence>
<keyword evidence="1" id="KW-1133">Transmembrane helix</keyword>
<accession>A0ABT9VD20</accession>
<name>A0ABT9VD20_9BACI</name>
<reference evidence="2 3" key="1">
    <citation type="submission" date="2023-07" db="EMBL/GenBank/DDBJ databases">
        <title>Genomic Encyclopedia of Type Strains, Phase IV (KMG-IV): sequencing the most valuable type-strain genomes for metagenomic binning, comparative biology and taxonomic classification.</title>
        <authorList>
            <person name="Goeker M."/>
        </authorList>
    </citation>
    <scope>NUCLEOTIDE SEQUENCE [LARGE SCALE GENOMIC DNA]</scope>
    <source>
        <strain evidence="2 3">DSM 16460</strain>
    </source>
</reference>
<proteinExistence type="predicted"/>
<dbReference type="Proteomes" id="UP001224359">
    <property type="component" value="Unassembled WGS sequence"/>
</dbReference>
<organism evidence="2 3">
    <name type="scientific">Alkalibacillus salilacus</name>
    <dbReference type="NCBI Taxonomy" id="284582"/>
    <lineage>
        <taxon>Bacteria</taxon>
        <taxon>Bacillati</taxon>
        <taxon>Bacillota</taxon>
        <taxon>Bacilli</taxon>
        <taxon>Bacillales</taxon>
        <taxon>Bacillaceae</taxon>
        <taxon>Alkalibacillus</taxon>
    </lineage>
</organism>
<sequence>MTVGRVMSTGVLGAAVVYAMRNNRFFRRNKTMKQLRKSSRKLMKRFR</sequence>
<keyword evidence="1" id="KW-0472">Membrane</keyword>
<keyword evidence="1" id="KW-0812">Transmembrane</keyword>
<feature type="transmembrane region" description="Helical" evidence="1">
    <location>
        <begin position="6"/>
        <end position="23"/>
    </location>
</feature>
<dbReference type="EMBL" id="JAUSTQ010000002">
    <property type="protein sequence ID" value="MDQ0158715.1"/>
    <property type="molecule type" value="Genomic_DNA"/>
</dbReference>
<dbReference type="RefSeq" id="WP_306974620.1">
    <property type="nucleotide sequence ID" value="NZ_JAUSTQ010000002.1"/>
</dbReference>
<keyword evidence="3" id="KW-1185">Reference proteome</keyword>
<gene>
    <name evidence="2" type="ORF">J2S77_000671</name>
</gene>
<evidence type="ECO:0000313" key="3">
    <source>
        <dbReference type="Proteomes" id="UP001224359"/>
    </source>
</evidence>
<protein>
    <submittedName>
        <fullName evidence="2">Branched-subunit amino acid transport protein AzlD</fullName>
    </submittedName>
</protein>
<comment type="caution">
    <text evidence="2">The sequence shown here is derived from an EMBL/GenBank/DDBJ whole genome shotgun (WGS) entry which is preliminary data.</text>
</comment>